<dbReference type="Gene3D" id="3.30.1330.60">
    <property type="entry name" value="OmpA-like domain"/>
    <property type="match status" value="1"/>
</dbReference>
<evidence type="ECO:0000313" key="7">
    <source>
        <dbReference type="EMBL" id="PTE18207.1"/>
    </source>
</evidence>
<evidence type="ECO:0000256" key="1">
    <source>
        <dbReference type="ARBA" id="ARBA00004442"/>
    </source>
</evidence>
<evidence type="ECO:0000256" key="5">
    <source>
        <dbReference type="SAM" id="SignalP"/>
    </source>
</evidence>
<protein>
    <submittedName>
        <fullName evidence="7">OmpA family protein</fullName>
    </submittedName>
</protein>
<dbReference type="PANTHER" id="PTHR30329">
    <property type="entry name" value="STATOR ELEMENT OF FLAGELLAR MOTOR COMPLEX"/>
    <property type="match status" value="1"/>
</dbReference>
<dbReference type="InterPro" id="IPR050330">
    <property type="entry name" value="Bact_OuterMem_StrucFunc"/>
</dbReference>
<evidence type="ECO:0000256" key="3">
    <source>
        <dbReference type="ARBA" id="ARBA00023237"/>
    </source>
</evidence>
<dbReference type="PROSITE" id="PS51123">
    <property type="entry name" value="OMPA_2"/>
    <property type="match status" value="1"/>
</dbReference>
<dbReference type="PANTHER" id="PTHR30329:SF21">
    <property type="entry name" value="LIPOPROTEIN YIAD-RELATED"/>
    <property type="match status" value="1"/>
</dbReference>
<dbReference type="Proteomes" id="UP000241899">
    <property type="component" value="Unassembled WGS sequence"/>
</dbReference>
<comment type="subcellular location">
    <subcellularLocation>
        <location evidence="1">Cell outer membrane</location>
    </subcellularLocation>
</comment>
<proteinExistence type="predicted"/>
<feature type="signal peptide" evidence="5">
    <location>
        <begin position="1"/>
        <end position="18"/>
    </location>
</feature>
<dbReference type="CDD" id="cd07185">
    <property type="entry name" value="OmpA_C-like"/>
    <property type="match status" value="1"/>
</dbReference>
<evidence type="ECO:0000259" key="6">
    <source>
        <dbReference type="PROSITE" id="PS51123"/>
    </source>
</evidence>
<evidence type="ECO:0000256" key="4">
    <source>
        <dbReference type="PROSITE-ProRule" id="PRU00473"/>
    </source>
</evidence>
<dbReference type="OrthoDB" id="9792021at2"/>
<dbReference type="GO" id="GO:0009279">
    <property type="term" value="C:cell outer membrane"/>
    <property type="evidence" value="ECO:0007669"/>
    <property type="project" value="UniProtKB-SubCell"/>
</dbReference>
<reference evidence="7 8" key="1">
    <citation type="submission" date="2018-03" db="EMBL/GenBank/DDBJ databases">
        <title>Rhodobacter veldkampii.</title>
        <authorList>
            <person name="Meyer T.E."/>
            <person name="Miller S."/>
            <person name="Lodha T."/>
            <person name="Gandham S."/>
            <person name="Chintalapati S."/>
            <person name="Chintalapati V.R."/>
        </authorList>
    </citation>
    <scope>NUCLEOTIDE SEQUENCE [LARGE SCALE GENOMIC DNA]</scope>
    <source>
        <strain evidence="7 8">DSM 11550</strain>
    </source>
</reference>
<evidence type="ECO:0000256" key="2">
    <source>
        <dbReference type="ARBA" id="ARBA00023136"/>
    </source>
</evidence>
<feature type="chain" id="PRO_5015592254" evidence="5">
    <location>
        <begin position="19"/>
        <end position="325"/>
    </location>
</feature>
<organism evidence="7 8">
    <name type="scientific">Phaeovulum veldkampii DSM 11550</name>
    <dbReference type="NCBI Taxonomy" id="1185920"/>
    <lineage>
        <taxon>Bacteria</taxon>
        <taxon>Pseudomonadati</taxon>
        <taxon>Pseudomonadota</taxon>
        <taxon>Alphaproteobacteria</taxon>
        <taxon>Rhodobacterales</taxon>
        <taxon>Paracoccaceae</taxon>
        <taxon>Phaeovulum</taxon>
    </lineage>
</organism>
<feature type="domain" description="OmpA-like" evidence="6">
    <location>
        <begin position="203"/>
        <end position="321"/>
    </location>
</feature>
<dbReference type="EMBL" id="PZKF01000009">
    <property type="protein sequence ID" value="PTE18207.1"/>
    <property type="molecule type" value="Genomic_DNA"/>
</dbReference>
<dbReference type="AlphaFoldDB" id="A0A2T4JKC4"/>
<dbReference type="InterPro" id="IPR036737">
    <property type="entry name" value="OmpA-like_sf"/>
</dbReference>
<gene>
    <name evidence="7" type="ORF">C5F46_05615</name>
</gene>
<keyword evidence="5" id="KW-0732">Signal</keyword>
<keyword evidence="2 4" id="KW-0472">Membrane</keyword>
<sequence length="325" mass="33944">MRAVVLALAALVACPAQAEFAPLFPGPATPTASRTEPMASYRLPVGAWRPEGLPVAVLEGALRQSAWQLPEIRLSTLEVLMALRGQLQGAGWTVLFECDTDACGGFDFRYETELLPEPEMHVDLSDFRYLAARLGEGGAARHLGLIVSRSPQAGFVHLTEIGPATASDLPLQPAMAPMTAPQQPGDPILPQPTTASDEIGAQLLARGAVALDDLAFESGAAVLAQGDYASLAALAGWLAANPGQRIALVGHTDATGGLAANIALSKRRADAVRARLVNGHGIAAGQLEAEGAGWLAPRAPNLTPEGRALNRRVEAVLLTTESDRP</sequence>
<dbReference type="PRINTS" id="PR01021">
    <property type="entry name" value="OMPADOMAIN"/>
</dbReference>
<keyword evidence="3" id="KW-0998">Cell outer membrane</keyword>
<dbReference type="Pfam" id="PF00691">
    <property type="entry name" value="OmpA"/>
    <property type="match status" value="1"/>
</dbReference>
<dbReference type="InterPro" id="IPR006665">
    <property type="entry name" value="OmpA-like"/>
</dbReference>
<dbReference type="RefSeq" id="WP_107324382.1">
    <property type="nucleotide sequence ID" value="NZ_NHSP01000047.1"/>
</dbReference>
<name>A0A2T4JKC4_9RHOB</name>
<comment type="caution">
    <text evidence="7">The sequence shown here is derived from an EMBL/GenBank/DDBJ whole genome shotgun (WGS) entry which is preliminary data.</text>
</comment>
<dbReference type="SUPFAM" id="SSF103088">
    <property type="entry name" value="OmpA-like"/>
    <property type="match status" value="1"/>
</dbReference>
<keyword evidence="8" id="KW-1185">Reference proteome</keyword>
<accession>A0A2T4JKC4</accession>
<evidence type="ECO:0000313" key="8">
    <source>
        <dbReference type="Proteomes" id="UP000241899"/>
    </source>
</evidence>
<dbReference type="InterPro" id="IPR006664">
    <property type="entry name" value="OMP_bac"/>
</dbReference>